<organism evidence="1 2">
    <name type="scientific">Solanum commersonii</name>
    <name type="common">Commerson's wild potato</name>
    <name type="synonym">Commerson's nightshade</name>
    <dbReference type="NCBI Taxonomy" id="4109"/>
    <lineage>
        <taxon>Eukaryota</taxon>
        <taxon>Viridiplantae</taxon>
        <taxon>Streptophyta</taxon>
        <taxon>Embryophyta</taxon>
        <taxon>Tracheophyta</taxon>
        <taxon>Spermatophyta</taxon>
        <taxon>Magnoliopsida</taxon>
        <taxon>eudicotyledons</taxon>
        <taxon>Gunneridae</taxon>
        <taxon>Pentapetalae</taxon>
        <taxon>asterids</taxon>
        <taxon>lamiids</taxon>
        <taxon>Solanales</taxon>
        <taxon>Solanaceae</taxon>
        <taxon>Solanoideae</taxon>
        <taxon>Solaneae</taxon>
        <taxon>Solanum</taxon>
    </lineage>
</organism>
<accession>A0A9J5WPF9</accession>
<evidence type="ECO:0000313" key="1">
    <source>
        <dbReference type="EMBL" id="KAG5577859.1"/>
    </source>
</evidence>
<protein>
    <submittedName>
        <fullName evidence="1">Uncharacterized protein</fullName>
    </submittedName>
</protein>
<gene>
    <name evidence="1" type="ORF">H5410_057993</name>
</gene>
<dbReference type="AlphaFoldDB" id="A0A9J5WPF9"/>
<reference evidence="1 2" key="1">
    <citation type="submission" date="2020-09" db="EMBL/GenBank/DDBJ databases">
        <title>De no assembly of potato wild relative species, Solanum commersonii.</title>
        <authorList>
            <person name="Cho K."/>
        </authorList>
    </citation>
    <scope>NUCLEOTIDE SEQUENCE [LARGE SCALE GENOMIC DNA]</scope>
    <source>
        <strain evidence="1">LZ3.2</strain>
        <tissue evidence="1">Leaf</tissue>
    </source>
</reference>
<dbReference type="Proteomes" id="UP000824120">
    <property type="component" value="Chromosome 11"/>
</dbReference>
<dbReference type="EMBL" id="JACXVP010000011">
    <property type="protein sequence ID" value="KAG5577859.1"/>
    <property type="molecule type" value="Genomic_DNA"/>
</dbReference>
<keyword evidence="2" id="KW-1185">Reference proteome</keyword>
<sequence length="111" mass="13137">MHHWKMMNIYFVNAQGVKRYGCRGRKEVVVNSYEAVIYYTWLTRNQPIEDTHLVNESKSEECVVKKWKMISPDDSIVEIKKKTVNFDPKKAFDAILKELGWIAITEIVRRC</sequence>
<comment type="caution">
    <text evidence="1">The sequence shown here is derived from an EMBL/GenBank/DDBJ whole genome shotgun (WGS) entry which is preliminary data.</text>
</comment>
<proteinExistence type="predicted"/>
<name>A0A9J5WPF9_SOLCO</name>
<evidence type="ECO:0000313" key="2">
    <source>
        <dbReference type="Proteomes" id="UP000824120"/>
    </source>
</evidence>